<feature type="transmembrane region" description="Helical" evidence="2">
    <location>
        <begin position="27"/>
        <end position="50"/>
    </location>
</feature>
<feature type="region of interest" description="Disordered" evidence="1">
    <location>
        <begin position="57"/>
        <end position="117"/>
    </location>
</feature>
<organism evidence="3 4">
    <name type="scientific">Dietzia aurantiaca</name>
    <dbReference type="NCBI Taxonomy" id="983873"/>
    <lineage>
        <taxon>Bacteria</taxon>
        <taxon>Bacillati</taxon>
        <taxon>Actinomycetota</taxon>
        <taxon>Actinomycetes</taxon>
        <taxon>Mycobacteriales</taxon>
        <taxon>Dietziaceae</taxon>
        <taxon>Dietzia</taxon>
    </lineage>
</organism>
<reference evidence="4" key="1">
    <citation type="journal article" date="2019" name="Int. J. Syst. Evol. Microbiol.">
        <title>The Global Catalogue of Microorganisms (GCM) 10K type strain sequencing project: providing services to taxonomists for standard genome sequencing and annotation.</title>
        <authorList>
            <consortium name="The Broad Institute Genomics Platform"/>
            <consortium name="The Broad Institute Genome Sequencing Center for Infectious Disease"/>
            <person name="Wu L."/>
            <person name="Ma J."/>
        </authorList>
    </citation>
    <scope>NUCLEOTIDE SEQUENCE [LARGE SCALE GENOMIC DNA]</scope>
    <source>
        <strain evidence="4">JCM 11882</strain>
    </source>
</reference>
<dbReference type="EMBL" id="JBHSHP010000054">
    <property type="protein sequence ID" value="MFC4755839.1"/>
    <property type="molecule type" value="Genomic_DNA"/>
</dbReference>
<keyword evidence="2" id="KW-0812">Transmembrane</keyword>
<sequence>MTYDGHGGGAGWGGYQPEQKRGISGPMTALIALLTVLVLALLGAVAYLFLRPGGPSGDGQAQGVAASSSSTTAAQPSQSPVTETAFTTPPQRETVTVTREAPAPRPNPSAGYPSGADYSGWLDNRQARCNAGDPATMIGRTTQASFSICINPDNGRYYYRGSAGGSGVEVDDPVVAGGTATVANNGVVYSISPAGMVIYEDGAVISSQSMVSFWAD</sequence>
<keyword evidence="2" id="KW-0472">Membrane</keyword>
<evidence type="ECO:0000313" key="3">
    <source>
        <dbReference type="EMBL" id="MFC4755839.1"/>
    </source>
</evidence>
<name>A0ABV9PTQ4_9ACTN</name>
<feature type="compositionally biased region" description="Polar residues" evidence="1">
    <location>
        <begin position="81"/>
        <end position="97"/>
    </location>
</feature>
<proteinExistence type="predicted"/>
<keyword evidence="4" id="KW-1185">Reference proteome</keyword>
<evidence type="ECO:0000256" key="1">
    <source>
        <dbReference type="SAM" id="MobiDB-lite"/>
    </source>
</evidence>
<comment type="caution">
    <text evidence="3">The sequence shown here is derived from an EMBL/GenBank/DDBJ whole genome shotgun (WGS) entry which is preliminary data.</text>
</comment>
<accession>A0ABV9PTQ4</accession>
<protein>
    <recommendedName>
        <fullName evidence="5">Serine/threonine protein kinase</fullName>
    </recommendedName>
</protein>
<evidence type="ECO:0000313" key="4">
    <source>
        <dbReference type="Proteomes" id="UP001595836"/>
    </source>
</evidence>
<feature type="compositionally biased region" description="Low complexity" evidence="1">
    <location>
        <begin position="65"/>
        <end position="80"/>
    </location>
</feature>
<gene>
    <name evidence="3" type="ORF">ACFO7U_13780</name>
</gene>
<evidence type="ECO:0000256" key="2">
    <source>
        <dbReference type="SAM" id="Phobius"/>
    </source>
</evidence>
<keyword evidence="2" id="KW-1133">Transmembrane helix</keyword>
<dbReference type="RefSeq" id="WP_344995473.1">
    <property type="nucleotide sequence ID" value="NZ_BAABCD010000051.1"/>
</dbReference>
<evidence type="ECO:0008006" key="5">
    <source>
        <dbReference type="Google" id="ProtNLM"/>
    </source>
</evidence>
<dbReference type="Proteomes" id="UP001595836">
    <property type="component" value="Unassembled WGS sequence"/>
</dbReference>